<comment type="caution">
    <text evidence="2">The sequence shown here is derived from an EMBL/GenBank/DDBJ whole genome shotgun (WGS) entry which is preliminary data.</text>
</comment>
<keyword evidence="3" id="KW-1185">Reference proteome</keyword>
<dbReference type="AlphaFoldDB" id="A0AAD5ZHM1"/>
<organism evidence="2 3">
    <name type="scientific">Rhynchospora tenuis</name>
    <dbReference type="NCBI Taxonomy" id="198213"/>
    <lineage>
        <taxon>Eukaryota</taxon>
        <taxon>Viridiplantae</taxon>
        <taxon>Streptophyta</taxon>
        <taxon>Embryophyta</taxon>
        <taxon>Tracheophyta</taxon>
        <taxon>Spermatophyta</taxon>
        <taxon>Magnoliopsida</taxon>
        <taxon>Liliopsida</taxon>
        <taxon>Poales</taxon>
        <taxon>Cyperaceae</taxon>
        <taxon>Cyperoideae</taxon>
        <taxon>Rhynchosporeae</taxon>
        <taxon>Rhynchospora</taxon>
    </lineage>
</organism>
<reference evidence="2 3" key="1">
    <citation type="journal article" date="2022" name="Cell">
        <title>Repeat-based holocentromeres influence genome architecture and karyotype evolution.</title>
        <authorList>
            <person name="Hofstatter P.G."/>
            <person name="Thangavel G."/>
            <person name="Lux T."/>
            <person name="Neumann P."/>
            <person name="Vondrak T."/>
            <person name="Novak P."/>
            <person name="Zhang M."/>
            <person name="Costa L."/>
            <person name="Castellani M."/>
            <person name="Scott A."/>
            <person name="Toegelov H."/>
            <person name="Fuchs J."/>
            <person name="Mata-Sucre Y."/>
            <person name="Dias Y."/>
            <person name="Vanzela A.L.L."/>
            <person name="Huettel B."/>
            <person name="Almeida C.C.S."/>
            <person name="Simkova H."/>
            <person name="Souza G."/>
            <person name="Pedrosa-Harand A."/>
            <person name="Macas J."/>
            <person name="Mayer K.F.X."/>
            <person name="Houben A."/>
            <person name="Marques A."/>
        </authorList>
    </citation>
    <scope>NUCLEOTIDE SEQUENCE [LARGE SCALE GENOMIC DNA]</scope>
    <source>
        <strain evidence="2">RhyTen1mFocal</strain>
    </source>
</reference>
<keyword evidence="1" id="KW-0812">Transmembrane</keyword>
<sequence length="371" mass="41100">MSWPQSRRERNELFKSSPIEPDWRGSNYVGASVLIHQLNPLYTSTEIDQFRMHHVPDLPPMNALEILRETVRILRCDPHTFTSILFLLICPVSAGLLSNAFLASSLNQALARRLILLCVTSGLPLTSFLNQVCHHLAGTIIASITCFPLLISLLVLARSSVSYAVACIYAGKKFLSEEFLITYRRAWTRIVKTYLCTCLAISSCLVLFLVLLIVVCNAFSILMYPPEIVVYPALLTLLVFSIAYAHTIVVCNLASVIAVLEESYGFHALLRSVNLIKGQTQVGLLIFLSSAIGLSLVEGLFEHRVKTLSYGDGSSRIWEGPLLVLMYSFVVLVDSMMSAVFYFTCRSSCVEVGTESGEEEEDLIGTELGDV</sequence>
<name>A0AAD5ZHM1_9POAL</name>
<feature type="transmembrane region" description="Helical" evidence="1">
    <location>
        <begin position="136"/>
        <end position="156"/>
    </location>
</feature>
<protein>
    <submittedName>
        <fullName evidence="2">Uncharacterized protein</fullName>
    </submittedName>
</protein>
<proteinExistence type="predicted"/>
<dbReference type="PANTHER" id="PTHR33133:SF1">
    <property type="entry name" value="EXPRESSED PROTEIN-RELATED"/>
    <property type="match status" value="1"/>
</dbReference>
<dbReference type="PANTHER" id="PTHR33133">
    <property type="entry name" value="OS08G0107100 PROTEIN-RELATED"/>
    <property type="match status" value="1"/>
</dbReference>
<keyword evidence="1" id="KW-1133">Transmembrane helix</keyword>
<evidence type="ECO:0000256" key="1">
    <source>
        <dbReference type="SAM" id="Phobius"/>
    </source>
</evidence>
<feature type="transmembrane region" description="Helical" evidence="1">
    <location>
        <begin position="81"/>
        <end position="102"/>
    </location>
</feature>
<feature type="transmembrane region" description="Helical" evidence="1">
    <location>
        <begin position="282"/>
        <end position="301"/>
    </location>
</feature>
<dbReference type="Proteomes" id="UP001210211">
    <property type="component" value="Unassembled WGS sequence"/>
</dbReference>
<gene>
    <name evidence="2" type="ORF">LUZ61_001549</name>
</gene>
<feature type="transmembrane region" description="Helical" evidence="1">
    <location>
        <begin position="321"/>
        <end position="343"/>
    </location>
</feature>
<evidence type="ECO:0000313" key="2">
    <source>
        <dbReference type="EMBL" id="KAJ3697844.1"/>
    </source>
</evidence>
<evidence type="ECO:0000313" key="3">
    <source>
        <dbReference type="Proteomes" id="UP001210211"/>
    </source>
</evidence>
<feature type="transmembrane region" description="Helical" evidence="1">
    <location>
        <begin position="194"/>
        <end position="222"/>
    </location>
</feature>
<keyword evidence="1" id="KW-0472">Membrane</keyword>
<feature type="transmembrane region" description="Helical" evidence="1">
    <location>
        <begin position="228"/>
        <end position="261"/>
    </location>
</feature>
<accession>A0AAD5ZHM1</accession>
<dbReference type="EMBL" id="JAMRDG010000001">
    <property type="protein sequence ID" value="KAJ3697844.1"/>
    <property type="molecule type" value="Genomic_DNA"/>
</dbReference>